<feature type="domain" description="Methyltransferase putative zinc binding" evidence="1">
    <location>
        <begin position="10"/>
        <end position="69"/>
    </location>
</feature>
<dbReference type="STRING" id="641025.SAMN05421507_10358"/>
<dbReference type="InterPro" id="IPR038576">
    <property type="entry name" value="Methyltransf_Zn-bd_dom_put_sf"/>
</dbReference>
<organism evidence="3 4">
    <name type="scientific">Lentzea jiangxiensis</name>
    <dbReference type="NCBI Taxonomy" id="641025"/>
    <lineage>
        <taxon>Bacteria</taxon>
        <taxon>Bacillati</taxon>
        <taxon>Actinomycetota</taxon>
        <taxon>Actinomycetes</taxon>
        <taxon>Pseudonocardiales</taxon>
        <taxon>Pseudonocardiaceae</taxon>
        <taxon>Lentzea</taxon>
    </lineage>
</organism>
<dbReference type="RefSeq" id="WP_090096832.1">
    <property type="nucleotide sequence ID" value="NZ_FNIX01000003.1"/>
</dbReference>
<keyword evidence="4" id="KW-1185">Reference proteome</keyword>
<evidence type="ECO:0000313" key="3">
    <source>
        <dbReference type="EMBL" id="SDO59125.1"/>
    </source>
</evidence>
<evidence type="ECO:0000313" key="4">
    <source>
        <dbReference type="Proteomes" id="UP000199691"/>
    </source>
</evidence>
<dbReference type="PANTHER" id="PTHR43861">
    <property type="entry name" value="TRANS-ACONITATE 2-METHYLTRANSFERASE-RELATED"/>
    <property type="match status" value="1"/>
</dbReference>
<protein>
    <submittedName>
        <fullName evidence="3">Methylation protein EvaC</fullName>
    </submittedName>
</protein>
<dbReference type="OrthoDB" id="9815644at2"/>
<evidence type="ECO:0000259" key="2">
    <source>
        <dbReference type="Pfam" id="PF08484"/>
    </source>
</evidence>
<dbReference type="InterPro" id="IPR013691">
    <property type="entry name" value="MeTrfase_14"/>
</dbReference>
<dbReference type="Gene3D" id="6.20.50.110">
    <property type="entry name" value="Methyltransferase, zinc-binding domain"/>
    <property type="match status" value="1"/>
</dbReference>
<dbReference type="AlphaFoldDB" id="A0A1H0KTE8"/>
<sequence length="411" mass="44951">MNDNRKNSVCHVCAGVVREFADFGSQPLSDAFVLPGDPAGDFRFRLAVGVCESCTMVQLMSEVPRDRMFHHDYPYLSSGSRFMREHFAALAARLRRDELTGPAPFVVEIGCNDGVMLEWFAAEGVHHLGVEPSGGVAQRAAAKGVQVRNTFFDEPTAVEVLAEHGPADVVFAANTLCHIPYIGSILRGVAALLSPGGIFVFEDPYFADIVERNSFDQIYDEHFFFFTVRSVQYMALMHGLELVDVERLTVHGGELRYTLARKGTRAVAPAVAELAAEEELSGLTSPATLTRFASNVAQIRTDLVELLRSLRAEGKSVVGYGATAKSATVLNFCGIGPDLVPFICDTSVTKQGRVTPGSHIPVRPPAAFSDPYPDYAVLFAWNHADEILAKEIGFRESGGRWIRYVPDVHIV</sequence>
<dbReference type="InterPro" id="IPR029063">
    <property type="entry name" value="SAM-dependent_MTases_sf"/>
</dbReference>
<dbReference type="Pfam" id="PF13489">
    <property type="entry name" value="Methyltransf_23"/>
    <property type="match status" value="1"/>
</dbReference>
<dbReference type="Gene3D" id="6.10.250.3100">
    <property type="match status" value="1"/>
</dbReference>
<dbReference type="Gene3D" id="3.40.50.720">
    <property type="entry name" value="NAD(P)-binding Rossmann-like Domain"/>
    <property type="match status" value="1"/>
</dbReference>
<dbReference type="Gene3D" id="3.40.50.150">
    <property type="entry name" value="Vaccinia Virus protein VP39"/>
    <property type="match status" value="1"/>
</dbReference>
<dbReference type="PANTHER" id="PTHR43861:SF5">
    <property type="entry name" value="BLL5978 PROTEIN"/>
    <property type="match status" value="1"/>
</dbReference>
<accession>A0A1H0KTE8</accession>
<name>A0A1H0KTE8_9PSEU</name>
<dbReference type="SUPFAM" id="SSF53335">
    <property type="entry name" value="S-adenosyl-L-methionine-dependent methyltransferases"/>
    <property type="match status" value="1"/>
</dbReference>
<proteinExistence type="predicted"/>
<dbReference type="CDD" id="cd02440">
    <property type="entry name" value="AdoMet_MTases"/>
    <property type="match status" value="1"/>
</dbReference>
<evidence type="ECO:0000259" key="1">
    <source>
        <dbReference type="Pfam" id="PF08421"/>
    </source>
</evidence>
<dbReference type="Proteomes" id="UP000199691">
    <property type="component" value="Unassembled WGS sequence"/>
</dbReference>
<dbReference type="Pfam" id="PF08421">
    <property type="entry name" value="Methyltransf_13"/>
    <property type="match status" value="1"/>
</dbReference>
<dbReference type="Pfam" id="PF08484">
    <property type="entry name" value="Methyltransf_14"/>
    <property type="match status" value="1"/>
</dbReference>
<dbReference type="InterPro" id="IPR013630">
    <property type="entry name" value="Methyltransf_Zn-bd_dom_put"/>
</dbReference>
<reference evidence="4" key="1">
    <citation type="submission" date="2016-10" db="EMBL/GenBank/DDBJ databases">
        <authorList>
            <person name="Varghese N."/>
            <person name="Submissions S."/>
        </authorList>
    </citation>
    <scope>NUCLEOTIDE SEQUENCE [LARGE SCALE GENOMIC DNA]</scope>
    <source>
        <strain evidence="4">CGMCC 4.6609</strain>
    </source>
</reference>
<dbReference type="EMBL" id="FNIX01000003">
    <property type="protein sequence ID" value="SDO59125.1"/>
    <property type="molecule type" value="Genomic_DNA"/>
</dbReference>
<gene>
    <name evidence="3" type="ORF">SAMN05421507_10358</name>
</gene>
<feature type="domain" description="C-methyltransferase" evidence="2">
    <location>
        <begin position="250"/>
        <end position="406"/>
    </location>
</feature>